<evidence type="ECO:0000259" key="6">
    <source>
        <dbReference type="Pfam" id="PF09444"/>
    </source>
</evidence>
<dbReference type="OrthoDB" id="2130597at2759"/>
<evidence type="ECO:0000313" key="8">
    <source>
        <dbReference type="JaponicusDB" id="SJAG_04671"/>
    </source>
</evidence>
<keyword evidence="4" id="KW-0175">Coiled coil</keyword>
<feature type="coiled-coil region" evidence="4">
    <location>
        <begin position="437"/>
        <end position="471"/>
    </location>
</feature>
<organism evidence="7 9">
    <name type="scientific">Schizosaccharomyces japonicus (strain yFS275 / FY16936)</name>
    <name type="common">Fission yeast</name>
    <dbReference type="NCBI Taxonomy" id="402676"/>
    <lineage>
        <taxon>Eukaryota</taxon>
        <taxon>Fungi</taxon>
        <taxon>Dikarya</taxon>
        <taxon>Ascomycota</taxon>
        <taxon>Taphrinomycotina</taxon>
        <taxon>Schizosaccharomycetes</taxon>
        <taxon>Schizosaccharomycetales</taxon>
        <taxon>Schizosaccharomycetaceae</taxon>
        <taxon>Schizosaccharomyces</taxon>
    </lineage>
</organism>
<comment type="subcellular location">
    <subcellularLocation>
        <location evidence="1">Nucleus</location>
    </subcellularLocation>
</comment>
<dbReference type="EMBL" id="KE651168">
    <property type="protein sequence ID" value="EEB09465.1"/>
    <property type="molecule type" value="Genomic_DNA"/>
</dbReference>
<feature type="region of interest" description="Disordered" evidence="5">
    <location>
        <begin position="19"/>
        <end position="98"/>
    </location>
</feature>
<dbReference type="GO" id="GO:0005634">
    <property type="term" value="C:nucleus"/>
    <property type="evidence" value="ECO:0007669"/>
    <property type="project" value="UniProtKB-SubCell"/>
</dbReference>
<dbReference type="HOGENOM" id="CLU_301308_0_0_1"/>
<evidence type="ECO:0000256" key="3">
    <source>
        <dbReference type="ARBA" id="ARBA00023242"/>
    </source>
</evidence>
<feature type="compositionally biased region" description="Polar residues" evidence="5">
    <location>
        <begin position="33"/>
        <end position="43"/>
    </location>
</feature>
<feature type="region of interest" description="Disordered" evidence="5">
    <location>
        <begin position="113"/>
        <end position="166"/>
    </location>
</feature>
<dbReference type="AlphaFoldDB" id="B6K7G1"/>
<protein>
    <submittedName>
        <fullName evidence="7">Mediator-replication checkpoint 1</fullName>
    </submittedName>
</protein>
<feature type="compositionally biased region" description="Basic and acidic residues" evidence="5">
    <location>
        <begin position="148"/>
        <end position="157"/>
    </location>
</feature>
<evidence type="ECO:0000313" key="7">
    <source>
        <dbReference type="EMBL" id="EEB09465.1"/>
    </source>
</evidence>
<keyword evidence="2" id="KW-0597">Phosphoprotein</keyword>
<dbReference type="STRING" id="402676.B6K7G1"/>
<reference evidence="7 9" key="1">
    <citation type="journal article" date="2011" name="Science">
        <title>Comparative functional genomics of the fission yeasts.</title>
        <authorList>
            <person name="Rhind N."/>
            <person name="Chen Z."/>
            <person name="Yassour M."/>
            <person name="Thompson D.A."/>
            <person name="Haas B.J."/>
            <person name="Habib N."/>
            <person name="Wapinski I."/>
            <person name="Roy S."/>
            <person name="Lin M.F."/>
            <person name="Heiman D.I."/>
            <person name="Young S.K."/>
            <person name="Furuya K."/>
            <person name="Guo Y."/>
            <person name="Pidoux A."/>
            <person name="Chen H.M."/>
            <person name="Robbertse B."/>
            <person name="Goldberg J.M."/>
            <person name="Aoki K."/>
            <person name="Bayne E.H."/>
            <person name="Berlin A.M."/>
            <person name="Desjardins C.A."/>
            <person name="Dobbs E."/>
            <person name="Dukaj L."/>
            <person name="Fan L."/>
            <person name="FitzGerald M.G."/>
            <person name="French C."/>
            <person name="Gujja S."/>
            <person name="Hansen K."/>
            <person name="Keifenheim D."/>
            <person name="Levin J.Z."/>
            <person name="Mosher R.A."/>
            <person name="Mueller C.A."/>
            <person name="Pfiffner J."/>
            <person name="Priest M."/>
            <person name="Russ C."/>
            <person name="Smialowska A."/>
            <person name="Swoboda P."/>
            <person name="Sykes S.M."/>
            <person name="Vaughn M."/>
            <person name="Vengrova S."/>
            <person name="Yoder R."/>
            <person name="Zeng Q."/>
            <person name="Allshire R."/>
            <person name="Baulcombe D."/>
            <person name="Birren B.W."/>
            <person name="Brown W."/>
            <person name="Ekwall K."/>
            <person name="Kellis M."/>
            <person name="Leatherwood J."/>
            <person name="Levin H."/>
            <person name="Margalit H."/>
            <person name="Martienssen R."/>
            <person name="Nieduszynski C.A."/>
            <person name="Spatafora J.W."/>
            <person name="Friedman N."/>
            <person name="Dalgaard J.Z."/>
            <person name="Baumann P."/>
            <person name="Niki H."/>
            <person name="Regev A."/>
            <person name="Nusbaum C."/>
        </authorList>
    </citation>
    <scope>NUCLEOTIDE SEQUENCE [LARGE SCALE GENOMIC DNA]</scope>
    <source>
        <strain evidence="9">yFS275 / FY16936</strain>
    </source>
</reference>
<feature type="compositionally biased region" description="Basic and acidic residues" evidence="5">
    <location>
        <begin position="44"/>
        <end position="64"/>
    </location>
</feature>
<dbReference type="JaponicusDB" id="SJAG_04671">
    <property type="gene designation" value="mrc1"/>
</dbReference>
<proteinExistence type="predicted"/>
<evidence type="ECO:0000256" key="1">
    <source>
        <dbReference type="ARBA" id="ARBA00004123"/>
    </source>
</evidence>
<dbReference type="InterPro" id="IPR024146">
    <property type="entry name" value="Claspin"/>
</dbReference>
<dbReference type="RefSeq" id="XP_002175758.1">
    <property type="nucleotide sequence ID" value="XM_002175722.1"/>
</dbReference>
<evidence type="ECO:0000256" key="5">
    <source>
        <dbReference type="SAM" id="MobiDB-lite"/>
    </source>
</evidence>
<feature type="domain" description="DNA replication checkpoint mediator MRC1" evidence="6">
    <location>
        <begin position="623"/>
        <end position="760"/>
    </location>
</feature>
<feature type="region of interest" description="Disordered" evidence="5">
    <location>
        <begin position="893"/>
        <end position="930"/>
    </location>
</feature>
<sequence length="944" mass="105828">MDSGLLLTPKSKVKALLETANEPSLESEEIDSSSKVDTPVDSISKNDFESAYERVKKKLEESSKTKQPIDTPIDKNGLDLVEEETETHDIAEPSREQKLKKLIEKKKRELRREQRELLQDNENSVMPMDEDAPIDDDESYATSDDDESSSHSRREVQLRNASKNALINMHKETARLTRDLNLKPKAYVKQKVTIGDFLSKLGLEKTSTDENKNETPNVTDGVELLEKHDDETEHVVDPASPSKLLPVSQGEEIDGFNVAKMDETPYDYGLVDLSNFEATHEDEQPECHADIDGLDLLDMGSSLLVTQKTTKISPSERQIALQKAFYKSEIADLSESSDDELEIVKNSSSSKLLDHIEKEVEEEPSTEVSVLQKLPLPQFTESMTAALEHKNKFKEINRKFLRRAAVQAKQKQDEYLQDVMQLGDDLDYEQGRMLLKREDLLAEAQAEARLIRKLERKKEKLQSRVELKDETEVTFAENEDTHLAEGFNVGLGIAKVRKMGRRKCIIRDEEDTIPNEHKPPIVQTEDLDVAPKTSSTDLNPLQLIEQADGISASQITILDGSFSALPPRWDNATGNTPTQTTDAVIEPTQPTQLDDATPTQVDAGTPLQLSYELDSVKESKDVIDNLIEDQAVESDDEYAGFGGLSDDDEGLDVNAGALNAMIDDETRLQQGEALAIGQLFHEREMEQDKAKLLRVMNDVAYGTLRKRNRRTMNDLPSDEEDDEHFASVRRQRIREMRRMKLLEDERLGALGGEKHKAFLATVEDGKMESTEQLAWLETTNEDSGVGSSELGEEAIVVPDTSRSKPFQEFELQATPVNVIDRGDIRKKSESNSQSAINASTTSLDLPIFLSKRTLLMQAERKKLQCLSRPLSVESNPKVVVPKVVSKIPRLRRFNGSRRTAPSSRPIRSDNNSHSSSPANADANDSSTTGRISLLQTLDGFDDFE</sequence>
<dbReference type="PANTHER" id="PTHR14396:SF10">
    <property type="entry name" value="CLASPIN"/>
    <property type="match status" value="1"/>
</dbReference>
<evidence type="ECO:0000256" key="4">
    <source>
        <dbReference type="SAM" id="Coils"/>
    </source>
</evidence>
<dbReference type="InterPro" id="IPR018564">
    <property type="entry name" value="Repl_chkpnt_MRC1_dom"/>
</dbReference>
<dbReference type="PANTHER" id="PTHR14396">
    <property type="entry name" value="CLASPIN"/>
    <property type="match status" value="1"/>
</dbReference>
<feature type="compositionally biased region" description="Basic and acidic residues" evidence="5">
    <location>
        <begin position="87"/>
        <end position="98"/>
    </location>
</feature>
<dbReference type="OMA" id="NPHEIRE"/>
<name>B6K7G1_SCHJY</name>
<dbReference type="eggNOG" id="ENOG502QSP5">
    <property type="taxonomic scope" value="Eukaryota"/>
</dbReference>
<dbReference type="Proteomes" id="UP000001744">
    <property type="component" value="Unassembled WGS sequence"/>
</dbReference>
<dbReference type="VEuPathDB" id="FungiDB:SJAG_04671"/>
<accession>B6K7G1</accession>
<evidence type="ECO:0000313" key="9">
    <source>
        <dbReference type="Proteomes" id="UP000001744"/>
    </source>
</evidence>
<feature type="compositionally biased region" description="Low complexity" evidence="5">
    <location>
        <begin position="908"/>
        <end position="926"/>
    </location>
</feature>
<dbReference type="GeneID" id="7051463"/>
<dbReference type="Pfam" id="PF09444">
    <property type="entry name" value="MRC1"/>
    <property type="match status" value="1"/>
</dbReference>
<feature type="compositionally biased region" description="Acidic residues" evidence="5">
    <location>
        <begin position="128"/>
        <end position="147"/>
    </location>
</feature>
<keyword evidence="3" id="KW-0539">Nucleus</keyword>
<keyword evidence="9" id="KW-1185">Reference proteome</keyword>
<gene>
    <name evidence="8" type="primary">mrc1</name>
    <name evidence="7" type="ORF">SJAG_04671</name>
</gene>
<evidence type="ECO:0000256" key="2">
    <source>
        <dbReference type="ARBA" id="ARBA00022553"/>
    </source>
</evidence>